<evidence type="ECO:0000256" key="2">
    <source>
        <dbReference type="ARBA" id="ARBA00022603"/>
    </source>
</evidence>
<keyword evidence="4 5" id="KW-0949">S-adenosyl-L-methionine</keyword>
<dbReference type="Gene3D" id="3.40.50.150">
    <property type="entry name" value="Vaccinia Virus protein VP39"/>
    <property type="match status" value="1"/>
</dbReference>
<dbReference type="CDD" id="cd02440">
    <property type="entry name" value="AdoMet_MTases"/>
    <property type="match status" value="1"/>
</dbReference>
<dbReference type="GO" id="GO:0030798">
    <property type="term" value="F:trans-aconitate 2-methyltransferase activity"/>
    <property type="evidence" value="ECO:0007669"/>
    <property type="project" value="UniProtKB-UniRule"/>
</dbReference>
<comment type="caution">
    <text evidence="6">The sequence shown here is derived from an EMBL/GenBank/DDBJ whole genome shotgun (WGS) entry which is preliminary data.</text>
</comment>
<dbReference type="InterPro" id="IPR023149">
    <property type="entry name" value="Trans_acon_MeTrfase_C"/>
</dbReference>
<sequence length="257" mass="28394">MAFRWDPAQYRRHAGDRGRPFFDLVARIGADAPERVVDLGCGPGNLTVSLTGRWPQAAVEGIDSSAEMIEEATGLGSPVDFRRQDIADWTPPARPTVVVSNAALQWVPGHPDLLRGWLAALANGSWFALQIPGNFTAPSHVIMRELAESPRWAPQLAGVLRHQDTVLPAVDYAGTFLDAGWQVDAWETTYIHRLTGADPVVDWVRGTGLRPVLEVLQGADRDEFVDEYTRRIRQAYPPGPHGTLFPFRRIFAVGSRP</sequence>
<reference evidence="6 7" key="1">
    <citation type="submission" date="2019-11" db="EMBL/GenBank/DDBJ databases">
        <authorList>
            <person name="Jiang L.-Q."/>
        </authorList>
    </citation>
    <scope>NUCLEOTIDE SEQUENCE [LARGE SCALE GENOMIC DNA]</scope>
    <source>
        <strain evidence="6 7">YIM 132087</strain>
    </source>
</reference>
<proteinExistence type="inferred from homology"/>
<dbReference type="Proteomes" id="UP000460221">
    <property type="component" value="Unassembled WGS sequence"/>
</dbReference>
<dbReference type="PANTHER" id="PTHR43861">
    <property type="entry name" value="TRANS-ACONITATE 2-METHYLTRANSFERASE-RELATED"/>
    <property type="match status" value="1"/>
</dbReference>
<dbReference type="RefSeq" id="WP_154769896.1">
    <property type="nucleotide sequence ID" value="NZ_WLYK01000008.1"/>
</dbReference>
<dbReference type="Gene3D" id="1.10.150.290">
    <property type="entry name" value="S-adenosyl-L-methionine-dependent methyltransferases"/>
    <property type="match status" value="1"/>
</dbReference>
<evidence type="ECO:0000256" key="5">
    <source>
        <dbReference type="HAMAP-Rule" id="MF_00560"/>
    </source>
</evidence>
<dbReference type="NCBIfam" id="NF010703">
    <property type="entry name" value="PRK14103.1"/>
    <property type="match status" value="1"/>
</dbReference>
<dbReference type="SUPFAM" id="SSF53335">
    <property type="entry name" value="S-adenosyl-L-methionine-dependent methyltransferases"/>
    <property type="match status" value="1"/>
</dbReference>
<comment type="subcellular location">
    <subcellularLocation>
        <location evidence="5">Cytoplasm</location>
    </subcellularLocation>
</comment>
<evidence type="ECO:0000256" key="4">
    <source>
        <dbReference type="ARBA" id="ARBA00022691"/>
    </source>
</evidence>
<dbReference type="InterPro" id="IPR023506">
    <property type="entry name" value="Trans-aconitate_MeTrfase"/>
</dbReference>
<protein>
    <recommendedName>
        <fullName evidence="5">Trans-aconitate 2-methyltransferase</fullName>
        <ecNumber evidence="5">2.1.1.144</ecNumber>
    </recommendedName>
</protein>
<dbReference type="Pfam" id="PF13489">
    <property type="entry name" value="Methyltransf_23"/>
    <property type="match status" value="1"/>
</dbReference>
<dbReference type="InterPro" id="IPR029063">
    <property type="entry name" value="SAM-dependent_MTases_sf"/>
</dbReference>
<comment type="catalytic activity">
    <reaction evidence="5">
        <text>trans-aconitate + S-adenosyl-L-methionine = (E)-3-(methoxycarbonyl)pent-2-enedioate + S-adenosyl-L-homocysteine</text>
        <dbReference type="Rhea" id="RHEA:14969"/>
        <dbReference type="ChEBI" id="CHEBI:15708"/>
        <dbReference type="ChEBI" id="CHEBI:57470"/>
        <dbReference type="ChEBI" id="CHEBI:57856"/>
        <dbReference type="ChEBI" id="CHEBI:59789"/>
        <dbReference type="EC" id="2.1.1.144"/>
    </reaction>
</comment>
<evidence type="ECO:0000313" key="6">
    <source>
        <dbReference type="EMBL" id="MTD15885.1"/>
    </source>
</evidence>
<dbReference type="EMBL" id="WLYK01000008">
    <property type="protein sequence ID" value="MTD15885.1"/>
    <property type="molecule type" value="Genomic_DNA"/>
</dbReference>
<keyword evidence="7" id="KW-1185">Reference proteome</keyword>
<dbReference type="HAMAP" id="MF_00560">
    <property type="entry name" value="Tran_acon_Me_trans"/>
    <property type="match status" value="1"/>
</dbReference>
<gene>
    <name evidence="5" type="primary">tam</name>
    <name evidence="6" type="ORF">GIS00_18275</name>
</gene>
<keyword evidence="3 5" id="KW-0808">Transferase</keyword>
<evidence type="ECO:0000256" key="3">
    <source>
        <dbReference type="ARBA" id="ARBA00022679"/>
    </source>
</evidence>
<dbReference type="GO" id="GO:0005737">
    <property type="term" value="C:cytoplasm"/>
    <property type="evidence" value="ECO:0007669"/>
    <property type="project" value="UniProtKB-SubCell"/>
</dbReference>
<organism evidence="6 7">
    <name type="scientific">Nakamurella alba</name>
    <dbReference type="NCBI Taxonomy" id="2665158"/>
    <lineage>
        <taxon>Bacteria</taxon>
        <taxon>Bacillati</taxon>
        <taxon>Actinomycetota</taxon>
        <taxon>Actinomycetes</taxon>
        <taxon>Nakamurellales</taxon>
        <taxon>Nakamurellaceae</taxon>
        <taxon>Nakamurella</taxon>
    </lineage>
</organism>
<evidence type="ECO:0000256" key="1">
    <source>
        <dbReference type="ARBA" id="ARBA00022490"/>
    </source>
</evidence>
<keyword evidence="2 5" id="KW-0489">Methyltransferase</keyword>
<comment type="similarity">
    <text evidence="5">Belongs to the methyltransferase superfamily. Tam family.</text>
</comment>
<comment type="function">
    <text evidence="5">Catalyzes the S-adenosylmethionine monomethyl esterification of trans-aconitate.</text>
</comment>
<keyword evidence="1 5" id="KW-0963">Cytoplasm</keyword>
<dbReference type="PANTHER" id="PTHR43861:SF1">
    <property type="entry name" value="TRANS-ACONITATE 2-METHYLTRANSFERASE"/>
    <property type="match status" value="1"/>
</dbReference>
<name>A0A7K1FP11_9ACTN</name>
<evidence type="ECO:0000313" key="7">
    <source>
        <dbReference type="Proteomes" id="UP000460221"/>
    </source>
</evidence>
<dbReference type="EC" id="2.1.1.144" evidence="5"/>
<accession>A0A7K1FP11</accession>
<dbReference type="AlphaFoldDB" id="A0A7K1FP11"/>
<dbReference type="GO" id="GO:0032259">
    <property type="term" value="P:methylation"/>
    <property type="evidence" value="ECO:0007669"/>
    <property type="project" value="UniProtKB-KW"/>
</dbReference>